<comment type="subcellular location">
    <subcellularLocation>
        <location evidence="1">Cell outer membrane</location>
        <topology evidence="1">Peripheral membrane protein</topology>
    </subcellularLocation>
</comment>
<organism evidence="5 6">
    <name type="scientific">Winogradskyella vincentii</name>
    <dbReference type="NCBI Taxonomy" id="2877122"/>
    <lineage>
        <taxon>Bacteria</taxon>
        <taxon>Pseudomonadati</taxon>
        <taxon>Bacteroidota</taxon>
        <taxon>Flavobacteriia</taxon>
        <taxon>Flavobacteriales</taxon>
        <taxon>Flavobacteriaceae</taxon>
        <taxon>Winogradskyella</taxon>
    </lineage>
</organism>
<dbReference type="Gene3D" id="3.40.190.10">
    <property type="entry name" value="Periplasmic binding protein-like II"/>
    <property type="match status" value="2"/>
</dbReference>
<evidence type="ECO:0000256" key="2">
    <source>
        <dbReference type="ARBA" id="ARBA00022729"/>
    </source>
</evidence>
<dbReference type="PROSITE" id="PS51257">
    <property type="entry name" value="PROKAR_LIPOPROTEIN"/>
    <property type="match status" value="1"/>
</dbReference>
<keyword evidence="6" id="KW-1185">Reference proteome</keyword>
<dbReference type="SUPFAM" id="SSF53955">
    <property type="entry name" value="Lysozyme-like"/>
    <property type="match status" value="1"/>
</dbReference>
<feature type="domain" description="Solute-binding protein family 3/N-terminal" evidence="4">
    <location>
        <begin position="55"/>
        <end position="289"/>
    </location>
</feature>
<keyword evidence="2" id="KW-0732">Signal</keyword>
<sequence>MKPKSFLVLIIAISIFSCEIGKTNSKGDYTVINPIVANSVDRDLADIKEDGVLRALVVYSSTSYFLYRGQAMGFEYELLKQLADHLNLKLEIVVSKNLDNEFEVLNRGDVDLIAHAMTITNQRKWEVDFTEYLYLTRQVLVQRKPSNYRQLSYKSLQKKVVNDPIELIDDTVSVRKNSAYYERLISLSNEMGGNIVIDTLDSSLSTGEIIKMVVEGDIKYTIADENLAKINASYSPILKIDIPISLSQRIAWVTRKKSKNFKAEVDNWILSQRNKRDFNIVYNKYFKNKRSFKRRTKSDYYSLTNNQISRYDDLIKTHAQKLDWDWRLLASQIFQESRFDPNASSWAGAEGLMQIMPTTAEALNIDNPSNPEQSLRGGTNYLKQLYGQFEHIPDKLNRIKFTMASYNCGLGHVLDAQRLAEAEGLDPIQWEDSVEDMLLALRYPKNYNRSEVKYGYVRGSEPVNYIAQIFERYNHYKQFID</sequence>
<dbReference type="Gene3D" id="1.10.530.10">
    <property type="match status" value="1"/>
</dbReference>
<evidence type="ECO:0000313" key="5">
    <source>
        <dbReference type="EMBL" id="MCA0153054.1"/>
    </source>
</evidence>
<dbReference type="PANTHER" id="PTHR35936">
    <property type="entry name" value="MEMBRANE-BOUND LYTIC MUREIN TRANSGLYCOSYLASE F"/>
    <property type="match status" value="1"/>
</dbReference>
<evidence type="ECO:0000256" key="1">
    <source>
        <dbReference type="ARBA" id="ARBA00004339"/>
    </source>
</evidence>
<protein>
    <submittedName>
        <fullName evidence="5">Transporter substrate-binding domain-containing protein</fullName>
    </submittedName>
</protein>
<dbReference type="CDD" id="cd01009">
    <property type="entry name" value="PBP2_YfhD_N"/>
    <property type="match status" value="1"/>
</dbReference>
<dbReference type="Pfam" id="PF00497">
    <property type="entry name" value="SBP_bac_3"/>
    <property type="match status" value="1"/>
</dbReference>
<keyword evidence="3" id="KW-0472">Membrane</keyword>
<reference evidence="6" key="1">
    <citation type="submission" date="2023-07" db="EMBL/GenBank/DDBJ databases">
        <authorList>
            <person name="Yue Y."/>
        </authorList>
    </citation>
    <scope>NUCLEOTIDE SEQUENCE [LARGE SCALE GENOMIC DNA]</scope>
    <source>
        <strain evidence="6">2Y89</strain>
    </source>
</reference>
<dbReference type="InterPro" id="IPR008258">
    <property type="entry name" value="Transglycosylase_SLT_dom_1"/>
</dbReference>
<dbReference type="CDD" id="cd13403">
    <property type="entry name" value="MLTF-like"/>
    <property type="match status" value="1"/>
</dbReference>
<evidence type="ECO:0000259" key="4">
    <source>
        <dbReference type="SMART" id="SM00062"/>
    </source>
</evidence>
<dbReference type="EMBL" id="JAIUJS010000003">
    <property type="protein sequence ID" value="MCA0153054.1"/>
    <property type="molecule type" value="Genomic_DNA"/>
</dbReference>
<gene>
    <name evidence="5" type="ORF">LBV24_07490</name>
</gene>
<proteinExistence type="predicted"/>
<dbReference type="SMART" id="SM00062">
    <property type="entry name" value="PBPb"/>
    <property type="match status" value="1"/>
</dbReference>
<comment type="caution">
    <text evidence="5">The sequence shown here is derived from an EMBL/GenBank/DDBJ whole genome shotgun (WGS) entry which is preliminary data.</text>
</comment>
<dbReference type="SUPFAM" id="SSF53850">
    <property type="entry name" value="Periplasmic binding protein-like II"/>
    <property type="match status" value="1"/>
</dbReference>
<keyword evidence="3" id="KW-0998">Cell outer membrane</keyword>
<dbReference type="RefSeq" id="WP_224477979.1">
    <property type="nucleotide sequence ID" value="NZ_JAIUJS010000003.1"/>
</dbReference>
<evidence type="ECO:0000313" key="6">
    <source>
        <dbReference type="Proteomes" id="UP001198402"/>
    </source>
</evidence>
<dbReference type="InterPro" id="IPR023346">
    <property type="entry name" value="Lysozyme-like_dom_sf"/>
</dbReference>
<dbReference type="InterPro" id="IPR001638">
    <property type="entry name" value="Solute-binding_3/MltF_N"/>
</dbReference>
<accession>A0ABS7XZG5</accession>
<evidence type="ECO:0000256" key="3">
    <source>
        <dbReference type="ARBA" id="ARBA00023237"/>
    </source>
</evidence>
<name>A0ABS7XZG5_9FLAO</name>
<dbReference type="Proteomes" id="UP001198402">
    <property type="component" value="Unassembled WGS sequence"/>
</dbReference>
<dbReference type="Pfam" id="PF01464">
    <property type="entry name" value="SLT"/>
    <property type="match status" value="1"/>
</dbReference>